<dbReference type="PANTHER" id="PTHR43834:SF6">
    <property type="entry name" value="GTPASE DER"/>
    <property type="match status" value="1"/>
</dbReference>
<dbReference type="PANTHER" id="PTHR43834">
    <property type="entry name" value="GTPASE DER"/>
    <property type="match status" value="1"/>
</dbReference>
<sequence>MSFKIAILGRPNVGKSSLFNRFVGKRQAITHHKSGITRDRIYAQATWLTQTFDVIDTGGIEIKDIPFLEQIKQQAQLALDEANAILFVVDGRTGLTQSDHFLAKILYKSQKPVFVVVNKIDNQTLLSNIYEFYALGFGSPFPVSAHHGIGIGDLLDHIVGHCRKNPPLISLSEQTSISTTLKSTFDNVIKFCVIGRPNVGKSTLTNTILTSQRMVVSDLAGTTTDSVDTFFENEGQKYQIIDTAGIKKRGKIYEQEDKYSVLRALGSLANSDIACLIIDAQAGILEQDKNIAGFILKHHKACLIVVNKWDLIAKDTNTMKHFEQQIRQEFQFLSYAPIVFLSALKANRVQQIFMNLKLVFHNYQSIFSTNQLNNILQEAVLITPPTFFNQGKAKFQYIVQTKSKAPEFLCFVNNPKYIHFSYERFLKNQFRQSLNLIGTPLKLLFHKKK</sequence>
<keyword evidence="5 8" id="KW-0547">Nucleotide-binding</keyword>
<dbReference type="CDD" id="cd01894">
    <property type="entry name" value="EngA1"/>
    <property type="match status" value="1"/>
</dbReference>
<comment type="subunit">
    <text evidence="8">Associates with the 50S ribosomal subunit.</text>
</comment>
<feature type="binding site" evidence="8">
    <location>
        <begin position="242"/>
        <end position="246"/>
    </location>
    <ligand>
        <name>GTP</name>
        <dbReference type="ChEBI" id="CHEBI:37565"/>
        <label>2</label>
    </ligand>
</feature>
<evidence type="ECO:0000256" key="6">
    <source>
        <dbReference type="ARBA" id="ARBA00023134"/>
    </source>
</evidence>
<evidence type="ECO:0000256" key="1">
    <source>
        <dbReference type="ARBA" id="ARBA00008279"/>
    </source>
</evidence>
<gene>
    <name evidence="8 12" type="primary">der</name>
    <name evidence="12" type="ORF">CHTY_000290</name>
</gene>
<evidence type="ECO:0000256" key="7">
    <source>
        <dbReference type="ARBA" id="ARBA00032345"/>
    </source>
</evidence>
<keyword evidence="6 8" id="KW-0342">GTP-binding</keyword>
<feature type="binding site" evidence="8">
    <location>
        <begin position="307"/>
        <end position="310"/>
    </location>
    <ligand>
        <name>GTP</name>
        <dbReference type="ChEBI" id="CHEBI:37565"/>
        <label>2</label>
    </ligand>
</feature>
<evidence type="ECO:0000256" key="5">
    <source>
        <dbReference type="ARBA" id="ARBA00022741"/>
    </source>
</evidence>
<reference evidence="12" key="1">
    <citation type="submission" date="2021-04" db="EMBL/GenBank/DDBJ databases">
        <title>Genomic features of Candidatus Phytoplasma meliae isolate ChTYXIII (1SrXIII-G).</title>
        <authorList>
            <person name="Fernandez F.D."/>
            <person name="Conci L.R."/>
        </authorList>
    </citation>
    <scope>NUCLEOTIDE SEQUENCE [LARGE SCALE GENOMIC DNA]</scope>
    <source>
        <strain evidence="12">ChTYXIII-Mo</strain>
    </source>
</reference>
<dbReference type="InterPro" id="IPR032859">
    <property type="entry name" value="KH_dom-like"/>
</dbReference>
<evidence type="ECO:0000313" key="13">
    <source>
        <dbReference type="Proteomes" id="UP001195571"/>
    </source>
</evidence>
<evidence type="ECO:0000256" key="10">
    <source>
        <dbReference type="RuleBase" id="RU004481"/>
    </source>
</evidence>
<dbReference type="Pfam" id="PF01926">
    <property type="entry name" value="MMR_HSR1"/>
    <property type="match status" value="2"/>
</dbReference>
<dbReference type="InterPro" id="IPR006073">
    <property type="entry name" value="GTP-bd"/>
</dbReference>
<dbReference type="InterPro" id="IPR005225">
    <property type="entry name" value="Small_GTP-bd"/>
</dbReference>
<dbReference type="RefSeq" id="WP_203551952.1">
    <property type="nucleotide sequence ID" value="NZ_JACAOD020000001.1"/>
</dbReference>
<comment type="similarity">
    <text evidence="1 8 9 10">Belongs to the TRAFAC class TrmE-Era-EngA-EngB-Septin-like GTPase superfamily. EngA (Der) GTPase family.</text>
</comment>
<feature type="binding site" evidence="8">
    <location>
        <begin position="118"/>
        <end position="121"/>
    </location>
    <ligand>
        <name>GTP</name>
        <dbReference type="ChEBI" id="CHEBI:37565"/>
        <label>1</label>
    </ligand>
</feature>
<dbReference type="CDD" id="cd01895">
    <property type="entry name" value="EngA2"/>
    <property type="match status" value="1"/>
</dbReference>
<keyword evidence="12" id="KW-0378">Hydrolase</keyword>
<name>A0ABS5CXI2_9MOLU</name>
<organism evidence="12 13">
    <name type="scientific">Candidatus Phytoplasma meliae</name>
    <dbReference type="NCBI Taxonomy" id="1848402"/>
    <lineage>
        <taxon>Bacteria</taxon>
        <taxon>Bacillati</taxon>
        <taxon>Mycoplasmatota</taxon>
        <taxon>Mollicutes</taxon>
        <taxon>Acholeplasmatales</taxon>
        <taxon>Acholeplasmataceae</taxon>
        <taxon>Candidatus Phytoplasma</taxon>
        <taxon>16SrXIII (Mexican periwinkle virescence group)</taxon>
    </lineage>
</organism>
<dbReference type="HAMAP" id="MF_00195">
    <property type="entry name" value="GTPase_Der"/>
    <property type="match status" value="1"/>
</dbReference>
<dbReference type="Gene3D" id="3.30.300.20">
    <property type="match status" value="1"/>
</dbReference>
<dbReference type="EMBL" id="JACAOD020000001">
    <property type="protein sequence ID" value="MBP5835688.1"/>
    <property type="molecule type" value="Genomic_DNA"/>
</dbReference>
<accession>A0ABS5CXI2</accession>
<dbReference type="NCBIfam" id="TIGR00231">
    <property type="entry name" value="small_GTP"/>
    <property type="match status" value="2"/>
</dbReference>
<feature type="binding site" evidence="8">
    <location>
        <begin position="9"/>
        <end position="16"/>
    </location>
    <ligand>
        <name>GTP</name>
        <dbReference type="ChEBI" id="CHEBI:37565"/>
        <label>1</label>
    </ligand>
</feature>
<evidence type="ECO:0000256" key="9">
    <source>
        <dbReference type="PROSITE-ProRule" id="PRU01049"/>
    </source>
</evidence>
<evidence type="ECO:0000256" key="4">
    <source>
        <dbReference type="ARBA" id="ARBA00022737"/>
    </source>
</evidence>
<evidence type="ECO:0000313" key="12">
    <source>
        <dbReference type="EMBL" id="MBP5835688.1"/>
    </source>
</evidence>
<feature type="binding site" evidence="8">
    <location>
        <begin position="195"/>
        <end position="202"/>
    </location>
    <ligand>
        <name>GTP</name>
        <dbReference type="ChEBI" id="CHEBI:37565"/>
        <label>2</label>
    </ligand>
</feature>
<proteinExistence type="inferred from homology"/>
<feature type="domain" description="EngA-type G" evidence="11">
    <location>
        <begin position="189"/>
        <end position="364"/>
    </location>
</feature>
<dbReference type="Gene3D" id="3.40.50.300">
    <property type="entry name" value="P-loop containing nucleotide triphosphate hydrolases"/>
    <property type="match status" value="2"/>
</dbReference>
<evidence type="ECO:0000256" key="8">
    <source>
        <dbReference type="HAMAP-Rule" id="MF_00195"/>
    </source>
</evidence>
<dbReference type="InterPro" id="IPR031166">
    <property type="entry name" value="G_ENGA"/>
</dbReference>
<feature type="domain" description="EngA-type G" evidence="11">
    <location>
        <begin position="3"/>
        <end position="166"/>
    </location>
</feature>
<keyword evidence="3 8" id="KW-0690">Ribosome biogenesis</keyword>
<evidence type="ECO:0000259" key="11">
    <source>
        <dbReference type="PROSITE" id="PS51712"/>
    </source>
</evidence>
<comment type="function">
    <text evidence="8 10">GTPase that plays an essential role in the late steps of ribosome biogenesis.</text>
</comment>
<keyword evidence="13" id="KW-1185">Reference proteome</keyword>
<feature type="binding site" evidence="8">
    <location>
        <begin position="56"/>
        <end position="60"/>
    </location>
    <ligand>
        <name>GTP</name>
        <dbReference type="ChEBI" id="CHEBI:37565"/>
        <label>1</label>
    </ligand>
</feature>
<evidence type="ECO:0000256" key="2">
    <source>
        <dbReference type="ARBA" id="ARBA00020953"/>
    </source>
</evidence>
<dbReference type="Pfam" id="PF14714">
    <property type="entry name" value="KH_dom-like"/>
    <property type="match status" value="1"/>
</dbReference>
<dbReference type="InterPro" id="IPR016484">
    <property type="entry name" value="GTPase_Der"/>
</dbReference>
<keyword evidence="4 10" id="KW-0677">Repeat</keyword>
<dbReference type="InterPro" id="IPR027417">
    <property type="entry name" value="P-loop_NTPase"/>
</dbReference>
<dbReference type="Proteomes" id="UP001195571">
    <property type="component" value="Unassembled WGS sequence"/>
</dbReference>
<dbReference type="GO" id="GO:0016787">
    <property type="term" value="F:hydrolase activity"/>
    <property type="evidence" value="ECO:0007669"/>
    <property type="project" value="UniProtKB-KW"/>
</dbReference>
<comment type="caution">
    <text evidence="12">The sequence shown here is derived from an EMBL/GenBank/DDBJ whole genome shotgun (WGS) entry which is preliminary data.</text>
</comment>
<dbReference type="PIRSF" id="PIRSF006485">
    <property type="entry name" value="GTP-binding_EngA"/>
    <property type="match status" value="1"/>
</dbReference>
<dbReference type="PROSITE" id="PS51712">
    <property type="entry name" value="G_ENGA"/>
    <property type="match status" value="2"/>
</dbReference>
<dbReference type="InterPro" id="IPR015946">
    <property type="entry name" value="KH_dom-like_a/b"/>
</dbReference>
<dbReference type="NCBIfam" id="TIGR03594">
    <property type="entry name" value="GTPase_EngA"/>
    <property type="match status" value="1"/>
</dbReference>
<dbReference type="SUPFAM" id="SSF52540">
    <property type="entry name" value="P-loop containing nucleoside triphosphate hydrolases"/>
    <property type="match status" value="2"/>
</dbReference>
<evidence type="ECO:0000256" key="3">
    <source>
        <dbReference type="ARBA" id="ARBA00022517"/>
    </source>
</evidence>
<protein>
    <recommendedName>
        <fullName evidence="2 8">GTPase Der</fullName>
    </recommendedName>
    <alternativeName>
        <fullName evidence="7 8">GTP-binding protein EngA</fullName>
    </alternativeName>
</protein>